<sequence length="62" mass="7024">MTLPAPETQTVTTWKVACSGDEFMGSGHPRVWLIIPPETGWVECPYCDKRFLIDAEHAHDDH</sequence>
<gene>
    <name evidence="2" type="ORF">IQ24_02770</name>
</gene>
<accession>A0A562NLM0</accession>
<dbReference type="EMBL" id="VLKU01000008">
    <property type="protein sequence ID" value="TWI32891.1"/>
    <property type="molecule type" value="Genomic_DNA"/>
</dbReference>
<dbReference type="RefSeq" id="WP_145398776.1">
    <property type="nucleotide sequence ID" value="NZ_VLKU01000008.1"/>
</dbReference>
<dbReference type="Pfam" id="PF10276">
    <property type="entry name" value="zf-CHCC"/>
    <property type="match status" value="1"/>
</dbReference>
<dbReference type="OrthoDB" id="7391570at2"/>
<name>A0A562NLM0_9RHOB</name>
<protein>
    <submittedName>
        <fullName evidence="2">Putative Zn-finger protein</fullName>
    </submittedName>
</protein>
<dbReference type="Proteomes" id="UP000316225">
    <property type="component" value="Unassembled WGS sequence"/>
</dbReference>
<organism evidence="2 3">
    <name type="scientific">Paracoccus sulfuroxidans</name>
    <dbReference type="NCBI Taxonomy" id="384678"/>
    <lineage>
        <taxon>Bacteria</taxon>
        <taxon>Pseudomonadati</taxon>
        <taxon>Pseudomonadota</taxon>
        <taxon>Alphaproteobacteria</taxon>
        <taxon>Rhodobacterales</taxon>
        <taxon>Paracoccaceae</taxon>
        <taxon>Paracoccus</taxon>
    </lineage>
</organism>
<dbReference type="AlphaFoldDB" id="A0A562NLM0"/>
<feature type="domain" description="Zinc finger CHCC-type" evidence="1">
    <location>
        <begin position="14"/>
        <end position="51"/>
    </location>
</feature>
<evidence type="ECO:0000313" key="3">
    <source>
        <dbReference type="Proteomes" id="UP000316225"/>
    </source>
</evidence>
<comment type="caution">
    <text evidence="2">The sequence shown here is derived from an EMBL/GenBank/DDBJ whole genome shotgun (WGS) entry which is preliminary data.</text>
</comment>
<proteinExistence type="predicted"/>
<dbReference type="InterPro" id="IPR019401">
    <property type="entry name" value="Znf_CHCC"/>
</dbReference>
<keyword evidence="3" id="KW-1185">Reference proteome</keyword>
<reference evidence="2 3" key="1">
    <citation type="journal article" date="2015" name="Stand. Genomic Sci.">
        <title>Genomic Encyclopedia of Bacterial and Archaeal Type Strains, Phase III: the genomes of soil and plant-associated and newly described type strains.</title>
        <authorList>
            <person name="Whitman W.B."/>
            <person name="Woyke T."/>
            <person name="Klenk H.P."/>
            <person name="Zhou Y."/>
            <person name="Lilburn T.G."/>
            <person name="Beck B.J."/>
            <person name="De Vos P."/>
            <person name="Vandamme P."/>
            <person name="Eisen J.A."/>
            <person name="Garrity G."/>
            <person name="Hugenholtz P."/>
            <person name="Kyrpides N.C."/>
        </authorList>
    </citation>
    <scope>NUCLEOTIDE SEQUENCE [LARGE SCALE GENOMIC DNA]</scope>
    <source>
        <strain evidence="2 3">CGMCC 1.5364</strain>
    </source>
</reference>
<evidence type="ECO:0000313" key="2">
    <source>
        <dbReference type="EMBL" id="TWI32891.1"/>
    </source>
</evidence>
<dbReference type="Gene3D" id="2.60.260.40">
    <property type="entry name" value="q5lls5 like domains"/>
    <property type="match status" value="1"/>
</dbReference>
<evidence type="ECO:0000259" key="1">
    <source>
        <dbReference type="Pfam" id="PF10276"/>
    </source>
</evidence>